<proteinExistence type="predicted"/>
<evidence type="ECO:0000313" key="2">
    <source>
        <dbReference type="EMBL" id="MFE9223866.1"/>
    </source>
</evidence>
<keyword evidence="3" id="KW-1185">Reference proteome</keyword>
<accession>A0ABW6L9Q2</accession>
<dbReference type="RefSeq" id="WP_358277280.1">
    <property type="nucleotide sequence ID" value="NZ_JBEYGJ010000001.1"/>
</dbReference>
<feature type="compositionally biased region" description="Pro residues" evidence="1">
    <location>
        <begin position="132"/>
        <end position="141"/>
    </location>
</feature>
<comment type="caution">
    <text evidence="2">The sequence shown here is derived from an EMBL/GenBank/DDBJ whole genome shotgun (WGS) entry which is preliminary data.</text>
</comment>
<protein>
    <submittedName>
        <fullName evidence="2">Uncharacterized protein</fullName>
    </submittedName>
</protein>
<sequence>MDPVSVGLLVALVGGAGGELGRQAWAGLSALVRRPFRWDGGGQAPAVSSGEAELVRLAEDPGDQGRAHALSTALAVRAAVDEDFRIRLAAWQETATLVRTGDGAVTNTVSGGTQNGPVMQGRDFSNLSFTALPPPPSPPSAGAPCDSADGGSGA</sequence>
<organism evidence="2 3">
    <name type="scientific">Streptomyces massasporeus</name>
    <dbReference type="NCBI Taxonomy" id="67324"/>
    <lineage>
        <taxon>Bacteria</taxon>
        <taxon>Bacillati</taxon>
        <taxon>Actinomycetota</taxon>
        <taxon>Actinomycetes</taxon>
        <taxon>Kitasatosporales</taxon>
        <taxon>Streptomycetaceae</taxon>
        <taxon>Streptomyces</taxon>
    </lineage>
</organism>
<dbReference type="EMBL" id="JBIAFP010000002">
    <property type="protein sequence ID" value="MFE9223866.1"/>
    <property type="molecule type" value="Genomic_DNA"/>
</dbReference>
<name>A0ABW6L9Q2_9ACTN</name>
<feature type="region of interest" description="Disordered" evidence="1">
    <location>
        <begin position="125"/>
        <end position="154"/>
    </location>
</feature>
<gene>
    <name evidence="2" type="ORF">ACFYM3_04345</name>
</gene>
<dbReference type="Proteomes" id="UP001601288">
    <property type="component" value="Unassembled WGS sequence"/>
</dbReference>
<evidence type="ECO:0000256" key="1">
    <source>
        <dbReference type="SAM" id="MobiDB-lite"/>
    </source>
</evidence>
<reference evidence="2 3" key="1">
    <citation type="submission" date="2024-10" db="EMBL/GenBank/DDBJ databases">
        <title>The Natural Products Discovery Center: Release of the First 8490 Sequenced Strains for Exploring Actinobacteria Biosynthetic Diversity.</title>
        <authorList>
            <person name="Kalkreuter E."/>
            <person name="Kautsar S.A."/>
            <person name="Yang D."/>
            <person name="Bader C.D."/>
            <person name="Teijaro C.N."/>
            <person name="Fluegel L."/>
            <person name="Davis C.M."/>
            <person name="Simpson J.R."/>
            <person name="Lauterbach L."/>
            <person name="Steele A.D."/>
            <person name="Gui C."/>
            <person name="Meng S."/>
            <person name="Li G."/>
            <person name="Viehrig K."/>
            <person name="Ye F."/>
            <person name="Su P."/>
            <person name="Kiefer A.F."/>
            <person name="Nichols A."/>
            <person name="Cepeda A.J."/>
            <person name="Yan W."/>
            <person name="Fan B."/>
            <person name="Jiang Y."/>
            <person name="Adhikari A."/>
            <person name="Zheng C.-J."/>
            <person name="Schuster L."/>
            <person name="Cowan T.M."/>
            <person name="Smanski M.J."/>
            <person name="Chevrette M.G."/>
            <person name="De Carvalho L.P.S."/>
            <person name="Shen B."/>
        </authorList>
    </citation>
    <scope>NUCLEOTIDE SEQUENCE [LARGE SCALE GENOMIC DNA]</scope>
    <source>
        <strain evidence="2 3">NPDC007066</strain>
    </source>
</reference>
<evidence type="ECO:0000313" key="3">
    <source>
        <dbReference type="Proteomes" id="UP001601288"/>
    </source>
</evidence>